<proteinExistence type="predicted"/>
<comment type="caution">
    <text evidence="1">The sequence shown here is derived from an EMBL/GenBank/DDBJ whole genome shotgun (WGS) entry which is preliminary data.</text>
</comment>
<protein>
    <submittedName>
        <fullName evidence="1">Uncharacterized protein</fullName>
    </submittedName>
</protein>
<dbReference type="EMBL" id="CAJPDS010000004">
    <property type="protein sequence ID" value="CAF9906054.1"/>
    <property type="molecule type" value="Genomic_DNA"/>
</dbReference>
<accession>A0A8H3IA78</accession>
<keyword evidence="2" id="KW-1185">Reference proteome</keyword>
<name>A0A8H3IA78_9LECA</name>
<gene>
    <name evidence="1" type="ORF">HETSPECPRED_006038</name>
</gene>
<dbReference type="Proteomes" id="UP000664521">
    <property type="component" value="Unassembled WGS sequence"/>
</dbReference>
<evidence type="ECO:0000313" key="2">
    <source>
        <dbReference type="Proteomes" id="UP000664521"/>
    </source>
</evidence>
<organism evidence="1 2">
    <name type="scientific">Heterodermia speciosa</name>
    <dbReference type="NCBI Taxonomy" id="116794"/>
    <lineage>
        <taxon>Eukaryota</taxon>
        <taxon>Fungi</taxon>
        <taxon>Dikarya</taxon>
        <taxon>Ascomycota</taxon>
        <taxon>Pezizomycotina</taxon>
        <taxon>Lecanoromycetes</taxon>
        <taxon>OSLEUM clade</taxon>
        <taxon>Lecanoromycetidae</taxon>
        <taxon>Caliciales</taxon>
        <taxon>Physciaceae</taxon>
        <taxon>Heterodermia</taxon>
    </lineage>
</organism>
<dbReference type="OrthoDB" id="3555185at2759"/>
<evidence type="ECO:0000313" key="1">
    <source>
        <dbReference type="EMBL" id="CAF9906054.1"/>
    </source>
</evidence>
<reference evidence="1" key="1">
    <citation type="submission" date="2021-03" db="EMBL/GenBank/DDBJ databases">
        <authorList>
            <person name="Tagirdzhanova G."/>
        </authorList>
    </citation>
    <scope>NUCLEOTIDE SEQUENCE</scope>
</reference>
<dbReference type="AlphaFoldDB" id="A0A8H3IA78"/>
<sequence length="441" mass="50836">MAESTSTTQDPPVLDIYTMGPHLKASTRIMNLPEIRQMVMVQLDPLSLLNLVSVSGLALATFKRYPTMHLNSTLAVLNIDDNAGTIPTAILEASKTQLGDGYVVGRKRRGRSRMAGQKQPTDLEKFLNEFVRKGHWRFPDNVQQPLDSLRQLARIHEAVEILMNSGIWTCIRHPRAGAKSSMGGRWFSKKEEMKRVLWVYQLYCTIYHRSGSTGCGEVLFPSKKSQLKYIRLVEEQESPKFMKRLVSIYRDLSSFLAKLYENDWTRIFYDNYRYYSSFSQSLREGFPMTGYEFVHPGYSTQIVGPEFLSDRKVVHDTHCDFYQYIDYQMSKGLPHLAQMYLLSLKSKPLYPVQRYCTDSFFTNAFYRRSSGRPDLSGSTPTKGYLLEPLEEGKKGYRLSLTVPSTRGDYLLRVAKPLFADEDFKPTHLGGLKHCRLQSRRW</sequence>